<dbReference type="PROSITE" id="PS51257">
    <property type="entry name" value="PROKAR_LIPOPROTEIN"/>
    <property type="match status" value="1"/>
</dbReference>
<keyword evidence="3" id="KW-1003">Cell membrane</keyword>
<comment type="subunit">
    <text evidence="9">The complex comprises the extracytoplasmic solute receptor protein and the two transmembrane proteins.</text>
</comment>
<keyword evidence="12" id="KW-1185">Reference proteome</keyword>
<evidence type="ECO:0000256" key="3">
    <source>
        <dbReference type="ARBA" id="ARBA00022475"/>
    </source>
</evidence>
<keyword evidence="4 9" id="KW-0997">Cell inner membrane</keyword>
<gene>
    <name evidence="11" type="ORF">AE618_23710</name>
</gene>
<comment type="subcellular location">
    <subcellularLocation>
        <location evidence="1 9">Cell inner membrane</location>
        <topology evidence="1 9">Multi-pass membrane protein</topology>
    </subcellularLocation>
</comment>
<proteinExistence type="inferred from homology"/>
<dbReference type="EMBL" id="LGSZ01000074">
    <property type="protein sequence ID" value="KPH75902.1"/>
    <property type="molecule type" value="Genomic_DNA"/>
</dbReference>
<evidence type="ECO:0000256" key="7">
    <source>
        <dbReference type="ARBA" id="ARBA00023136"/>
    </source>
</evidence>
<dbReference type="PANTHER" id="PTHR35011">
    <property type="entry name" value="2,3-DIKETO-L-GULONATE TRAP TRANSPORTER SMALL PERMEASE PROTEIN YIAM"/>
    <property type="match status" value="1"/>
</dbReference>
<dbReference type="GO" id="GO:0005886">
    <property type="term" value="C:plasma membrane"/>
    <property type="evidence" value="ECO:0007669"/>
    <property type="project" value="UniProtKB-SubCell"/>
</dbReference>
<keyword evidence="2 9" id="KW-0813">Transport</keyword>
<evidence type="ECO:0000259" key="10">
    <source>
        <dbReference type="Pfam" id="PF04290"/>
    </source>
</evidence>
<dbReference type="GO" id="GO:0015740">
    <property type="term" value="P:C4-dicarboxylate transport"/>
    <property type="evidence" value="ECO:0007669"/>
    <property type="project" value="TreeGrafter"/>
</dbReference>
<name>A0A0N1N1X4_9HYPH</name>
<evidence type="ECO:0000313" key="12">
    <source>
        <dbReference type="Proteomes" id="UP000037822"/>
    </source>
</evidence>
<evidence type="ECO:0000256" key="6">
    <source>
        <dbReference type="ARBA" id="ARBA00022989"/>
    </source>
</evidence>
<dbReference type="RefSeq" id="WP_054211535.1">
    <property type="nucleotide sequence ID" value="NZ_LGSZ01000074.1"/>
</dbReference>
<feature type="domain" description="Tripartite ATP-independent periplasmic transporters DctQ component" evidence="10">
    <location>
        <begin position="24"/>
        <end position="154"/>
    </location>
</feature>
<evidence type="ECO:0000256" key="1">
    <source>
        <dbReference type="ARBA" id="ARBA00004429"/>
    </source>
</evidence>
<comment type="function">
    <text evidence="9">Part of the tripartite ATP-independent periplasmic (TRAP) transport system.</text>
</comment>
<feature type="transmembrane region" description="Helical" evidence="9">
    <location>
        <begin position="48"/>
        <end position="66"/>
    </location>
</feature>
<organism evidence="11 12">
    <name type="scientific">Bosea vaviloviae</name>
    <dbReference type="NCBI Taxonomy" id="1526658"/>
    <lineage>
        <taxon>Bacteria</taxon>
        <taxon>Pseudomonadati</taxon>
        <taxon>Pseudomonadota</taxon>
        <taxon>Alphaproteobacteria</taxon>
        <taxon>Hyphomicrobiales</taxon>
        <taxon>Boseaceae</taxon>
        <taxon>Bosea</taxon>
    </lineage>
</organism>
<dbReference type="AlphaFoldDB" id="A0A0N1N1X4"/>
<keyword evidence="7 9" id="KW-0472">Membrane</keyword>
<dbReference type="InterPro" id="IPR007387">
    <property type="entry name" value="TRAP_DctQ"/>
</dbReference>
<evidence type="ECO:0000256" key="9">
    <source>
        <dbReference type="RuleBase" id="RU369079"/>
    </source>
</evidence>
<sequence length="168" mass="18336">MLHRIHRSLDVLVLALAVPMTLVMLGCVVWQVIGRYFLNSSTSFTDELSRFLFIWVSLLGAAYVLGKRGHIAITGLIDHAPRPVRRGIDIFIAGLVILFATVILGVGGWLLVERNLRLGQVTPAMLLPVAYVYAIIPLSGLLTAIYALLVVCEVASGQEIEAKEVSLD</sequence>
<evidence type="ECO:0000256" key="4">
    <source>
        <dbReference type="ARBA" id="ARBA00022519"/>
    </source>
</evidence>
<evidence type="ECO:0000313" key="11">
    <source>
        <dbReference type="EMBL" id="KPH75902.1"/>
    </source>
</evidence>
<comment type="caution">
    <text evidence="11">The sequence shown here is derived from an EMBL/GenBank/DDBJ whole genome shotgun (WGS) entry which is preliminary data.</text>
</comment>
<evidence type="ECO:0000256" key="5">
    <source>
        <dbReference type="ARBA" id="ARBA00022692"/>
    </source>
</evidence>
<dbReference type="PATRIC" id="fig|1526658.3.peg.4960"/>
<dbReference type="Proteomes" id="UP000037822">
    <property type="component" value="Unassembled WGS sequence"/>
</dbReference>
<evidence type="ECO:0000256" key="2">
    <source>
        <dbReference type="ARBA" id="ARBA00022448"/>
    </source>
</evidence>
<dbReference type="GO" id="GO:0022857">
    <property type="term" value="F:transmembrane transporter activity"/>
    <property type="evidence" value="ECO:0007669"/>
    <property type="project" value="UniProtKB-UniRule"/>
</dbReference>
<dbReference type="InterPro" id="IPR055348">
    <property type="entry name" value="DctQ"/>
</dbReference>
<accession>A0A0N1N1X4</accession>
<feature type="transmembrane region" description="Helical" evidence="9">
    <location>
        <begin position="130"/>
        <end position="151"/>
    </location>
</feature>
<keyword evidence="6 9" id="KW-1133">Transmembrane helix</keyword>
<feature type="transmembrane region" description="Helical" evidence="9">
    <location>
        <begin position="87"/>
        <end position="110"/>
    </location>
</feature>
<feature type="transmembrane region" description="Helical" evidence="9">
    <location>
        <begin position="12"/>
        <end position="33"/>
    </location>
</feature>
<reference evidence="11 12" key="1">
    <citation type="submission" date="2015-07" db="EMBL/GenBank/DDBJ databases">
        <title>Whole genome sequencing of Bosea vaviloviae isolated from cave pool.</title>
        <authorList>
            <person name="Tan N.E.H."/>
            <person name="Lee Y.P."/>
            <person name="Gan H.M."/>
            <person name="Barton H."/>
            <person name="Savka M.A."/>
        </authorList>
    </citation>
    <scope>NUCLEOTIDE SEQUENCE [LARGE SCALE GENOMIC DNA]</scope>
    <source>
        <strain evidence="11 12">SD260</strain>
    </source>
</reference>
<comment type="similarity">
    <text evidence="8 9">Belongs to the TRAP transporter small permease family.</text>
</comment>
<evidence type="ECO:0000256" key="8">
    <source>
        <dbReference type="ARBA" id="ARBA00038436"/>
    </source>
</evidence>
<dbReference type="OrthoDB" id="8158213at2"/>
<dbReference type="PANTHER" id="PTHR35011:SF2">
    <property type="entry name" value="2,3-DIKETO-L-GULONATE TRAP TRANSPORTER SMALL PERMEASE PROTEIN YIAM"/>
    <property type="match status" value="1"/>
</dbReference>
<dbReference type="Pfam" id="PF04290">
    <property type="entry name" value="DctQ"/>
    <property type="match status" value="1"/>
</dbReference>
<protein>
    <recommendedName>
        <fullName evidence="9">TRAP transporter small permease protein</fullName>
    </recommendedName>
</protein>
<keyword evidence="5 9" id="KW-0812">Transmembrane</keyword>